<proteinExistence type="predicted"/>
<feature type="region of interest" description="Disordered" evidence="1">
    <location>
        <begin position="1"/>
        <end position="234"/>
    </location>
</feature>
<name>A0A4U0V1F5_9PEZI</name>
<feature type="compositionally biased region" description="Basic and acidic residues" evidence="1">
    <location>
        <begin position="449"/>
        <end position="489"/>
    </location>
</feature>
<feature type="region of interest" description="Disordered" evidence="1">
    <location>
        <begin position="399"/>
        <end position="489"/>
    </location>
</feature>
<dbReference type="AlphaFoldDB" id="A0A4U0V1F5"/>
<feature type="compositionally biased region" description="Basic residues" evidence="1">
    <location>
        <begin position="48"/>
        <end position="58"/>
    </location>
</feature>
<organism evidence="2 3">
    <name type="scientific">Friedmanniomyces endolithicus</name>
    <dbReference type="NCBI Taxonomy" id="329885"/>
    <lineage>
        <taxon>Eukaryota</taxon>
        <taxon>Fungi</taxon>
        <taxon>Dikarya</taxon>
        <taxon>Ascomycota</taxon>
        <taxon>Pezizomycotina</taxon>
        <taxon>Dothideomycetes</taxon>
        <taxon>Dothideomycetidae</taxon>
        <taxon>Mycosphaerellales</taxon>
        <taxon>Teratosphaeriaceae</taxon>
        <taxon>Friedmanniomyces</taxon>
    </lineage>
</organism>
<comment type="caution">
    <text evidence="2">The sequence shown here is derived from an EMBL/GenBank/DDBJ whole genome shotgun (WGS) entry which is preliminary data.</text>
</comment>
<dbReference type="Proteomes" id="UP000310066">
    <property type="component" value="Unassembled WGS sequence"/>
</dbReference>
<sequence>MCFWNTARRNRADPSSVTPERQPKKKPFAAWVKRITNLKSNDDSETGKKKRAAKHKKNNTYNGTFLNYPYPESGPRRPRGDSPAESVNGHLSFSTPPSNPQDDAGSYISGLGSALEDRDGPSQNNKSGAPTLATKPGTVRSDAGHSKAATTTTREGALSGTDGAGAGSTFSSPAPSERSLTTTLTTIQSQATGTAQQNGVSGHHSAHHHGSLNNPNPVMFSHQYPTSPAPSHMTASAIPRHISEAIPNTYSSATANNLLSDDASILTLASSSKRRRRSMDTDASVRALAPASVWGGSRESLPLSVLSGNLDTGASGPSGMYSASQSRPSIGGLASAERASIYSNQGISAPALASERNSFYSHKPAKDYSDAKSLRSTTGLDARSQYDARSINEARSQLGDVASLKNNEGSVRSGALGHSRNDSVPGSIGSPLASPGLRQAGTSGALSRRNSDWQDLQEREAERVHGAEGHGDREVHGGRKEEAMDVGRD</sequence>
<dbReference type="STRING" id="329885.A0A4U0V1F5"/>
<accession>A0A4U0V1F5</accession>
<dbReference type="OrthoDB" id="5377012at2759"/>
<feature type="compositionally biased region" description="Polar residues" evidence="1">
    <location>
        <begin position="187"/>
        <end position="198"/>
    </location>
</feature>
<gene>
    <name evidence="2" type="ORF">B0A54_06868</name>
</gene>
<evidence type="ECO:0000313" key="3">
    <source>
        <dbReference type="Proteomes" id="UP000310066"/>
    </source>
</evidence>
<reference evidence="2 3" key="1">
    <citation type="submission" date="2017-03" db="EMBL/GenBank/DDBJ databases">
        <title>Genomes of endolithic fungi from Antarctica.</title>
        <authorList>
            <person name="Coleine C."/>
            <person name="Masonjones S."/>
            <person name="Stajich J.E."/>
        </authorList>
    </citation>
    <scope>NUCLEOTIDE SEQUENCE [LARGE SCALE GENOMIC DNA]</scope>
    <source>
        <strain evidence="2 3">CCFEE 5311</strain>
    </source>
</reference>
<dbReference type="EMBL" id="NAJP01000023">
    <property type="protein sequence ID" value="TKA42418.1"/>
    <property type="molecule type" value="Genomic_DNA"/>
</dbReference>
<evidence type="ECO:0000313" key="2">
    <source>
        <dbReference type="EMBL" id="TKA42418.1"/>
    </source>
</evidence>
<protein>
    <submittedName>
        <fullName evidence="2">Uncharacterized protein</fullName>
    </submittedName>
</protein>
<evidence type="ECO:0000256" key="1">
    <source>
        <dbReference type="SAM" id="MobiDB-lite"/>
    </source>
</evidence>